<name>A0A0J1LA47_NIACI</name>
<evidence type="ECO:0000313" key="3">
    <source>
        <dbReference type="Proteomes" id="UP000036045"/>
    </source>
</evidence>
<evidence type="ECO:0000313" key="2">
    <source>
        <dbReference type="EMBL" id="KLV25790.1"/>
    </source>
</evidence>
<dbReference type="Gene3D" id="2.40.10.220">
    <property type="entry name" value="predicted glycosyltransferase like domains"/>
    <property type="match status" value="1"/>
</dbReference>
<accession>A0A0J1LA47</accession>
<dbReference type="Pfam" id="PF07238">
    <property type="entry name" value="PilZ"/>
    <property type="match status" value="1"/>
</dbReference>
<gene>
    <name evidence="2" type="ORF">ABW02_14425</name>
</gene>
<dbReference type="Proteomes" id="UP000036045">
    <property type="component" value="Unassembled WGS sequence"/>
</dbReference>
<dbReference type="RefSeq" id="WP_047942964.1">
    <property type="nucleotide sequence ID" value="NZ_LDPH01000013.1"/>
</dbReference>
<dbReference type="InterPro" id="IPR009875">
    <property type="entry name" value="PilZ_domain"/>
</dbReference>
<proteinExistence type="predicted"/>
<sequence>MRYNRNESFRYQLTDFIDATFTVKVDEATLSRKGHAFINNISPNGLRFRTEYDLPADDTRLLLQLQFHLNRREIVMPGHISWKEKIGNQYEYGFEGTGNKEAKQQIIRGLKELSRIENKETP</sequence>
<dbReference type="OrthoDB" id="2354159at2"/>
<organism evidence="2 3">
    <name type="scientific">Niallia circulans</name>
    <name type="common">Bacillus circulans</name>
    <dbReference type="NCBI Taxonomy" id="1397"/>
    <lineage>
        <taxon>Bacteria</taxon>
        <taxon>Bacillati</taxon>
        <taxon>Bacillota</taxon>
        <taxon>Bacilli</taxon>
        <taxon>Bacillales</taxon>
        <taxon>Bacillaceae</taxon>
        <taxon>Niallia</taxon>
    </lineage>
</organism>
<evidence type="ECO:0000259" key="1">
    <source>
        <dbReference type="Pfam" id="PF07238"/>
    </source>
</evidence>
<feature type="domain" description="PilZ" evidence="1">
    <location>
        <begin position="8"/>
        <end position="110"/>
    </location>
</feature>
<reference evidence="2 3" key="1">
    <citation type="submission" date="2015-05" db="EMBL/GenBank/DDBJ databases">
        <title>Whole genome sequence and identification of bacterial endophytes from Costus igneus.</title>
        <authorList>
            <person name="Lee Y.P."/>
            <person name="Gan H.M."/>
            <person name="Eng W."/>
            <person name="Wheatley M.S."/>
            <person name="Caraballo A."/>
            <person name="Polter S."/>
            <person name="Savka M.A."/>
            <person name="Hudson A.O."/>
        </authorList>
    </citation>
    <scope>NUCLEOTIDE SEQUENCE [LARGE SCALE GENOMIC DNA]</scope>
    <source>
        <strain evidence="2 3">RIT379</strain>
    </source>
</reference>
<comment type="caution">
    <text evidence="2">The sequence shown here is derived from an EMBL/GenBank/DDBJ whole genome shotgun (WGS) entry which is preliminary data.</text>
</comment>
<protein>
    <recommendedName>
        <fullName evidence="1">PilZ domain-containing protein</fullName>
    </recommendedName>
</protein>
<dbReference type="EMBL" id="LDPH01000013">
    <property type="protein sequence ID" value="KLV25790.1"/>
    <property type="molecule type" value="Genomic_DNA"/>
</dbReference>
<dbReference type="AlphaFoldDB" id="A0A0J1LA47"/>
<keyword evidence="3" id="KW-1185">Reference proteome</keyword>
<dbReference type="GO" id="GO:0035438">
    <property type="term" value="F:cyclic-di-GMP binding"/>
    <property type="evidence" value="ECO:0007669"/>
    <property type="project" value="InterPro"/>
</dbReference>
<dbReference type="PATRIC" id="fig|1397.4.peg.1047"/>